<sequence length="268" mass="30023">MMASISVLRLACGDLAGDAPLWLTAQAFVREWFKPGLVASLAQEDLVFKHSAAAFLAYRIFNQLLFPVRVDGGIGLAPVTEDASQAGDQARTYAQRILLQSQSFPTSTVLYNADFFEDALVNTQLLHWASVKADQSEIQALLSLLYEMHYPLYLAADMEEEANLALGIQRIWQAKRKYLAQDEKLAAYQTLDLSAPKAILYRDIEEGLDRSQYYVTGFFKKGYAASIARIAQTSRQNIDYHLQNGRFSWERDTAAALVLQLAREEAAL</sequence>
<dbReference type="OrthoDB" id="2135964at2"/>
<dbReference type="AlphaFoldDB" id="A0A5N1GN92"/>
<dbReference type="EMBL" id="VYWO01000001">
    <property type="protein sequence ID" value="KAA9302453.1"/>
    <property type="molecule type" value="Genomic_DNA"/>
</dbReference>
<reference evidence="1 2" key="1">
    <citation type="submission" date="2019-09" db="EMBL/GenBank/DDBJ databases">
        <title>Draft genome sequence assemblies of isolates from the urinary tract.</title>
        <authorList>
            <person name="Mores C.R."/>
            <person name="Putonti C."/>
            <person name="Wolfe A.J."/>
        </authorList>
    </citation>
    <scope>NUCLEOTIDE SEQUENCE [LARGE SCALE GENOMIC DNA]</scope>
    <source>
        <strain evidence="1 2">UMB623</strain>
    </source>
</reference>
<organism evidence="1 2">
    <name type="scientific">Aerococcus sanguinicola</name>
    <dbReference type="NCBI Taxonomy" id="119206"/>
    <lineage>
        <taxon>Bacteria</taxon>
        <taxon>Bacillati</taxon>
        <taxon>Bacillota</taxon>
        <taxon>Bacilli</taxon>
        <taxon>Lactobacillales</taxon>
        <taxon>Aerococcaceae</taxon>
        <taxon>Aerococcus</taxon>
    </lineage>
</organism>
<evidence type="ECO:0000313" key="1">
    <source>
        <dbReference type="EMBL" id="KAA9302453.1"/>
    </source>
</evidence>
<dbReference type="Proteomes" id="UP000327148">
    <property type="component" value="Unassembled WGS sequence"/>
</dbReference>
<name>A0A5N1GN92_9LACT</name>
<accession>A0A5N1GN92</accession>
<dbReference type="RefSeq" id="WP_070430117.1">
    <property type="nucleotide sequence ID" value="NZ_VYWO01000001.1"/>
</dbReference>
<protein>
    <submittedName>
        <fullName evidence="1">Uncharacterized protein</fullName>
    </submittedName>
</protein>
<comment type="caution">
    <text evidence="1">The sequence shown here is derived from an EMBL/GenBank/DDBJ whole genome shotgun (WGS) entry which is preliminary data.</text>
</comment>
<evidence type="ECO:0000313" key="2">
    <source>
        <dbReference type="Proteomes" id="UP000327148"/>
    </source>
</evidence>
<gene>
    <name evidence="1" type="ORF">F6I03_04325</name>
</gene>
<proteinExistence type="predicted"/>
<dbReference type="STRING" id="119206.AWM72_03375"/>